<gene>
    <name evidence="2" type="ORF">D7D52_34205</name>
</gene>
<dbReference type="RefSeq" id="WP_120743102.1">
    <property type="nucleotide sequence ID" value="NZ_CP032568.1"/>
</dbReference>
<dbReference type="KEGG" id="nyu:D7D52_34205"/>
<feature type="region of interest" description="Disordered" evidence="1">
    <location>
        <begin position="1"/>
        <end position="40"/>
    </location>
</feature>
<proteinExistence type="predicted"/>
<dbReference type="OrthoDB" id="9837866at2"/>
<evidence type="ECO:0000313" key="3">
    <source>
        <dbReference type="Proteomes" id="UP000267164"/>
    </source>
</evidence>
<reference evidence="2 3" key="1">
    <citation type="submission" date="2018-09" db="EMBL/GenBank/DDBJ databases">
        <title>Nocardia yunnanensis sp. nov., an actinomycete isolated from a soil sample.</title>
        <authorList>
            <person name="Zhang J."/>
        </authorList>
    </citation>
    <scope>NUCLEOTIDE SEQUENCE [LARGE SCALE GENOMIC DNA]</scope>
    <source>
        <strain evidence="2 3">CFHS0054</strain>
    </source>
</reference>
<keyword evidence="3" id="KW-1185">Reference proteome</keyword>
<accession>A0A386ZL66</accession>
<evidence type="ECO:0000256" key="1">
    <source>
        <dbReference type="SAM" id="MobiDB-lite"/>
    </source>
</evidence>
<organism evidence="2 3">
    <name type="scientific">Nocardia yunnanensis</name>
    <dbReference type="NCBI Taxonomy" id="2382165"/>
    <lineage>
        <taxon>Bacteria</taxon>
        <taxon>Bacillati</taxon>
        <taxon>Actinomycetota</taxon>
        <taxon>Actinomycetes</taxon>
        <taxon>Mycobacteriales</taxon>
        <taxon>Nocardiaceae</taxon>
        <taxon>Nocardia</taxon>
    </lineage>
</organism>
<dbReference type="AlphaFoldDB" id="A0A386ZL66"/>
<sequence>MNLFGDLPGFAGGPRVPDKHDDTAVPSREAAQPEYEDYELPGDIRDHSWDDLPSVRPGHRTVLWGDPERTVALQGPLSATDPVLGVEPTTEAGTARVEKHITSHEIEKRSTIECSTTVTIHIKAQP</sequence>
<dbReference type="Proteomes" id="UP000267164">
    <property type="component" value="Chromosome"/>
</dbReference>
<dbReference type="EMBL" id="CP032568">
    <property type="protein sequence ID" value="AYF78040.1"/>
    <property type="molecule type" value="Genomic_DNA"/>
</dbReference>
<evidence type="ECO:0000313" key="2">
    <source>
        <dbReference type="EMBL" id="AYF78040.1"/>
    </source>
</evidence>
<protein>
    <submittedName>
        <fullName evidence="2">Uncharacterized protein</fullName>
    </submittedName>
</protein>
<name>A0A386ZL66_9NOCA</name>